<protein>
    <submittedName>
        <fullName evidence="1">Uncharacterized protein</fullName>
    </submittedName>
</protein>
<dbReference type="Proteomes" id="UP001430953">
    <property type="component" value="Unassembled WGS sequence"/>
</dbReference>
<evidence type="ECO:0000313" key="2">
    <source>
        <dbReference type="Proteomes" id="UP001430953"/>
    </source>
</evidence>
<comment type="caution">
    <text evidence="1">The sequence shown here is derived from an EMBL/GenBank/DDBJ whole genome shotgun (WGS) entry which is preliminary data.</text>
</comment>
<dbReference type="AlphaFoldDB" id="A0AAW2FJC6"/>
<proteinExistence type="predicted"/>
<reference evidence="1 2" key="1">
    <citation type="submission" date="2023-03" db="EMBL/GenBank/DDBJ databases">
        <title>High recombination rates correlate with genetic variation in Cardiocondyla obscurior ants.</title>
        <authorList>
            <person name="Errbii M."/>
        </authorList>
    </citation>
    <scope>NUCLEOTIDE SEQUENCE [LARGE SCALE GENOMIC DNA]</scope>
    <source>
        <strain evidence="1">Alpha-2009</strain>
        <tissue evidence="1">Whole body</tissue>
    </source>
</reference>
<dbReference type="EMBL" id="JADYXP020000011">
    <property type="protein sequence ID" value="KAL0114150.1"/>
    <property type="molecule type" value="Genomic_DNA"/>
</dbReference>
<evidence type="ECO:0000313" key="1">
    <source>
        <dbReference type="EMBL" id="KAL0114150.1"/>
    </source>
</evidence>
<keyword evidence="2" id="KW-1185">Reference proteome</keyword>
<name>A0AAW2FJC6_9HYME</name>
<gene>
    <name evidence="1" type="ORF">PUN28_011454</name>
</gene>
<accession>A0AAW2FJC6</accession>
<sequence length="74" mass="9179">MPGRRSRYIDRALEETLSGDFGRRRKFFYTGVLQNALERRERKGRWVNAKREQASFRLLLRMDRELLFHFFNRR</sequence>
<organism evidence="1 2">
    <name type="scientific">Cardiocondyla obscurior</name>
    <dbReference type="NCBI Taxonomy" id="286306"/>
    <lineage>
        <taxon>Eukaryota</taxon>
        <taxon>Metazoa</taxon>
        <taxon>Ecdysozoa</taxon>
        <taxon>Arthropoda</taxon>
        <taxon>Hexapoda</taxon>
        <taxon>Insecta</taxon>
        <taxon>Pterygota</taxon>
        <taxon>Neoptera</taxon>
        <taxon>Endopterygota</taxon>
        <taxon>Hymenoptera</taxon>
        <taxon>Apocrita</taxon>
        <taxon>Aculeata</taxon>
        <taxon>Formicoidea</taxon>
        <taxon>Formicidae</taxon>
        <taxon>Myrmicinae</taxon>
        <taxon>Cardiocondyla</taxon>
    </lineage>
</organism>